<feature type="domain" description="EamA" evidence="9">
    <location>
        <begin position="191"/>
        <end position="324"/>
    </location>
</feature>
<dbReference type="EMBL" id="JYJA01000026">
    <property type="protein sequence ID" value="KJL44394.1"/>
    <property type="molecule type" value="Genomic_DNA"/>
</dbReference>
<dbReference type="PATRIC" id="fig|69370.6.peg.812"/>
<protein>
    <submittedName>
        <fullName evidence="10">EamA-like transporter family protein</fullName>
    </submittedName>
</protein>
<feature type="transmembrane region" description="Helical" evidence="8">
    <location>
        <begin position="166"/>
        <end position="183"/>
    </location>
</feature>
<evidence type="ECO:0000256" key="2">
    <source>
        <dbReference type="ARBA" id="ARBA00007362"/>
    </source>
</evidence>
<feature type="transmembrane region" description="Helical" evidence="8">
    <location>
        <begin position="46"/>
        <end position="65"/>
    </location>
</feature>
<evidence type="ECO:0000256" key="8">
    <source>
        <dbReference type="SAM" id="Phobius"/>
    </source>
</evidence>
<feature type="transmembrane region" description="Helical" evidence="8">
    <location>
        <begin position="142"/>
        <end position="159"/>
    </location>
</feature>
<keyword evidence="7 8" id="KW-0472">Membrane</keyword>
<keyword evidence="5 8" id="KW-0812">Transmembrane</keyword>
<name>A0A0M2HJ76_MICTR</name>
<dbReference type="InterPro" id="IPR000620">
    <property type="entry name" value="EamA_dom"/>
</dbReference>
<dbReference type="SUPFAM" id="SSF103481">
    <property type="entry name" value="Multidrug resistance efflux transporter EmrE"/>
    <property type="match status" value="2"/>
</dbReference>
<dbReference type="AlphaFoldDB" id="A0A0M2HJ76"/>
<dbReference type="PANTHER" id="PTHR22911:SF137">
    <property type="entry name" value="SOLUTE CARRIER FAMILY 35 MEMBER G2-RELATED"/>
    <property type="match status" value="1"/>
</dbReference>
<reference evidence="10 11" key="1">
    <citation type="submission" date="2015-02" db="EMBL/GenBank/DDBJ databases">
        <title>Draft genome sequences of ten Microbacterium spp. with emphasis on heavy metal contaminated environments.</title>
        <authorList>
            <person name="Corretto E."/>
        </authorList>
    </citation>
    <scope>NUCLEOTIDE SEQUENCE [LARGE SCALE GENOMIC DNA]</scope>
    <source>
        <strain evidence="10 11">DSM 8608</strain>
    </source>
</reference>
<evidence type="ECO:0000313" key="10">
    <source>
        <dbReference type="EMBL" id="KJL44394.1"/>
    </source>
</evidence>
<comment type="similarity">
    <text evidence="2">Belongs to the EamA transporter family.</text>
</comment>
<comment type="subcellular location">
    <subcellularLocation>
        <location evidence="1">Cell membrane</location>
        <topology evidence="1">Multi-pass membrane protein</topology>
    </subcellularLocation>
</comment>
<feature type="transmembrane region" description="Helical" evidence="8">
    <location>
        <begin position="249"/>
        <end position="270"/>
    </location>
</feature>
<feature type="domain" description="EamA" evidence="9">
    <location>
        <begin position="47"/>
        <end position="182"/>
    </location>
</feature>
<keyword evidence="6 8" id="KW-1133">Transmembrane helix</keyword>
<evidence type="ECO:0000256" key="7">
    <source>
        <dbReference type="ARBA" id="ARBA00023136"/>
    </source>
</evidence>
<evidence type="ECO:0000256" key="5">
    <source>
        <dbReference type="ARBA" id="ARBA00022692"/>
    </source>
</evidence>
<feature type="transmembrane region" description="Helical" evidence="8">
    <location>
        <begin position="77"/>
        <end position="98"/>
    </location>
</feature>
<dbReference type="Pfam" id="PF00892">
    <property type="entry name" value="EamA"/>
    <property type="match status" value="2"/>
</dbReference>
<feature type="transmembrane region" description="Helical" evidence="8">
    <location>
        <begin position="189"/>
        <end position="205"/>
    </location>
</feature>
<evidence type="ECO:0000256" key="1">
    <source>
        <dbReference type="ARBA" id="ARBA00004651"/>
    </source>
</evidence>
<dbReference type="InterPro" id="IPR037185">
    <property type="entry name" value="EmrE-like"/>
</dbReference>
<sequence>MSHEQSSLPGRDVVDGLDDSTALDLGVTTGTRRVVSDTVEARERRLGGVFTFSAYLLWGFLPLYFLLLAPTGPWEIVAWRILLSLVFCALLLTVTRTWPRLAAIFRQPRVLGLTVIAGLLIYVNWQVFIYGALNGHVIETSLGYFINPIATVLLAVLVLRERLRPTQWVAIGIAAAAVAVIVIGYGAFPWIALTLAASFGVYGLVKKKVGPSVDAVSGLTLETLWLTPIAVVVLVIVGATEGLTMGADGWQHTVLLSLTGVITAVPLLLFAAGARRVSLTTIGLLQFVAPVLQFLVGWLLLGEPMPLERWIGFGLVWVALVVLTVDSLIHARRSRVAA</sequence>
<keyword evidence="3" id="KW-0813">Transport</keyword>
<dbReference type="GO" id="GO:0005886">
    <property type="term" value="C:plasma membrane"/>
    <property type="evidence" value="ECO:0007669"/>
    <property type="project" value="UniProtKB-SubCell"/>
</dbReference>
<feature type="transmembrane region" description="Helical" evidence="8">
    <location>
        <begin position="217"/>
        <end position="237"/>
    </location>
</feature>
<organism evidence="10 11">
    <name type="scientific">Microbacterium trichothecenolyticum</name>
    <name type="common">Aureobacterium trichothecenolyticum</name>
    <dbReference type="NCBI Taxonomy" id="69370"/>
    <lineage>
        <taxon>Bacteria</taxon>
        <taxon>Bacillati</taxon>
        <taxon>Actinomycetota</taxon>
        <taxon>Actinomycetes</taxon>
        <taxon>Micrococcales</taxon>
        <taxon>Microbacteriaceae</taxon>
        <taxon>Microbacterium</taxon>
    </lineage>
</organism>
<feature type="transmembrane region" description="Helical" evidence="8">
    <location>
        <begin position="307"/>
        <end position="325"/>
    </location>
</feature>
<evidence type="ECO:0000259" key="9">
    <source>
        <dbReference type="Pfam" id="PF00892"/>
    </source>
</evidence>
<feature type="transmembrane region" description="Helical" evidence="8">
    <location>
        <begin position="110"/>
        <end position="130"/>
    </location>
</feature>
<evidence type="ECO:0000256" key="6">
    <source>
        <dbReference type="ARBA" id="ARBA00022989"/>
    </source>
</evidence>
<dbReference type="NCBIfam" id="TIGR00688">
    <property type="entry name" value="rarD"/>
    <property type="match status" value="1"/>
</dbReference>
<dbReference type="PANTHER" id="PTHR22911">
    <property type="entry name" value="ACYL-MALONYL CONDENSING ENZYME-RELATED"/>
    <property type="match status" value="1"/>
</dbReference>
<evidence type="ECO:0000256" key="4">
    <source>
        <dbReference type="ARBA" id="ARBA00022475"/>
    </source>
</evidence>
<feature type="transmembrane region" description="Helical" evidence="8">
    <location>
        <begin position="282"/>
        <end position="301"/>
    </location>
</feature>
<accession>A0A0M2HJ76</accession>
<proteinExistence type="inferred from homology"/>
<evidence type="ECO:0000313" key="11">
    <source>
        <dbReference type="Proteomes" id="UP000034098"/>
    </source>
</evidence>
<keyword evidence="4" id="KW-1003">Cell membrane</keyword>
<dbReference type="Proteomes" id="UP000034098">
    <property type="component" value="Unassembled WGS sequence"/>
</dbReference>
<gene>
    <name evidence="10" type="ORF">RS82_00788</name>
</gene>
<comment type="caution">
    <text evidence="10">The sequence shown here is derived from an EMBL/GenBank/DDBJ whole genome shotgun (WGS) entry which is preliminary data.</text>
</comment>
<evidence type="ECO:0000256" key="3">
    <source>
        <dbReference type="ARBA" id="ARBA00022448"/>
    </source>
</evidence>
<keyword evidence="11" id="KW-1185">Reference proteome</keyword>
<dbReference type="InterPro" id="IPR004626">
    <property type="entry name" value="RarD"/>
</dbReference>